<reference evidence="1" key="2">
    <citation type="submission" date="2020-11" db="EMBL/GenBank/DDBJ databases">
        <authorList>
            <person name="McCartney M.A."/>
            <person name="Auch B."/>
            <person name="Kono T."/>
            <person name="Mallez S."/>
            <person name="Becker A."/>
            <person name="Gohl D.M."/>
            <person name="Silverstein K.A.T."/>
            <person name="Koren S."/>
            <person name="Bechman K.B."/>
            <person name="Herman A."/>
            <person name="Abrahante J.E."/>
            <person name="Garbe J."/>
        </authorList>
    </citation>
    <scope>NUCLEOTIDE SEQUENCE</scope>
    <source>
        <strain evidence="1">Duluth1</strain>
        <tissue evidence="1">Whole animal</tissue>
    </source>
</reference>
<name>A0A9D4JGX7_DREPO</name>
<organism evidence="1 2">
    <name type="scientific">Dreissena polymorpha</name>
    <name type="common">Zebra mussel</name>
    <name type="synonym">Mytilus polymorpha</name>
    <dbReference type="NCBI Taxonomy" id="45954"/>
    <lineage>
        <taxon>Eukaryota</taxon>
        <taxon>Metazoa</taxon>
        <taxon>Spiralia</taxon>
        <taxon>Lophotrochozoa</taxon>
        <taxon>Mollusca</taxon>
        <taxon>Bivalvia</taxon>
        <taxon>Autobranchia</taxon>
        <taxon>Heteroconchia</taxon>
        <taxon>Euheterodonta</taxon>
        <taxon>Imparidentia</taxon>
        <taxon>Neoheterodontei</taxon>
        <taxon>Myida</taxon>
        <taxon>Dreissenoidea</taxon>
        <taxon>Dreissenidae</taxon>
        <taxon>Dreissena</taxon>
    </lineage>
</organism>
<dbReference type="AlphaFoldDB" id="A0A9D4JGX7"/>
<evidence type="ECO:0000313" key="2">
    <source>
        <dbReference type="Proteomes" id="UP000828390"/>
    </source>
</evidence>
<proteinExistence type="predicted"/>
<accession>A0A9D4JGX7</accession>
<dbReference type="EMBL" id="JAIWYP010000006">
    <property type="protein sequence ID" value="KAH3809674.1"/>
    <property type="molecule type" value="Genomic_DNA"/>
</dbReference>
<protein>
    <submittedName>
        <fullName evidence="1">Uncharacterized protein</fullName>
    </submittedName>
</protein>
<gene>
    <name evidence="1" type="ORF">DPMN_138050</name>
</gene>
<dbReference type="Proteomes" id="UP000828390">
    <property type="component" value="Unassembled WGS sequence"/>
</dbReference>
<reference evidence="1" key="1">
    <citation type="journal article" date="2019" name="bioRxiv">
        <title>The Genome of the Zebra Mussel, Dreissena polymorpha: A Resource for Invasive Species Research.</title>
        <authorList>
            <person name="McCartney M.A."/>
            <person name="Auch B."/>
            <person name="Kono T."/>
            <person name="Mallez S."/>
            <person name="Zhang Y."/>
            <person name="Obille A."/>
            <person name="Becker A."/>
            <person name="Abrahante J.E."/>
            <person name="Garbe J."/>
            <person name="Badalamenti J.P."/>
            <person name="Herman A."/>
            <person name="Mangelson H."/>
            <person name="Liachko I."/>
            <person name="Sullivan S."/>
            <person name="Sone E.D."/>
            <person name="Koren S."/>
            <person name="Silverstein K.A.T."/>
            <person name="Beckman K.B."/>
            <person name="Gohl D.M."/>
        </authorList>
    </citation>
    <scope>NUCLEOTIDE SEQUENCE</scope>
    <source>
        <strain evidence="1">Duluth1</strain>
        <tissue evidence="1">Whole animal</tissue>
    </source>
</reference>
<sequence>MTSLAAQSRSVLWNLGDVWPFMLSCLFQWDLVSHQTAPYMREFFAIQEFKRHQHVQSGAGTSSPNESCPQVKRDIMNCDFNMNIHNKRFTRGSSLTVAVFVEKALAPAPALFGI</sequence>
<comment type="caution">
    <text evidence="1">The sequence shown here is derived from an EMBL/GenBank/DDBJ whole genome shotgun (WGS) entry which is preliminary data.</text>
</comment>
<evidence type="ECO:0000313" key="1">
    <source>
        <dbReference type="EMBL" id="KAH3809674.1"/>
    </source>
</evidence>
<keyword evidence="2" id="KW-1185">Reference proteome</keyword>